<dbReference type="OrthoDB" id="10561090at2759"/>
<evidence type="ECO:0000313" key="1">
    <source>
        <dbReference type="EMBL" id="KFK22876.1"/>
    </source>
</evidence>
<evidence type="ECO:0000313" key="2">
    <source>
        <dbReference type="Proteomes" id="UP000029120"/>
    </source>
</evidence>
<accession>A0A087FZ24</accession>
<organism evidence="1 2">
    <name type="scientific">Arabis alpina</name>
    <name type="common">Alpine rock-cress</name>
    <dbReference type="NCBI Taxonomy" id="50452"/>
    <lineage>
        <taxon>Eukaryota</taxon>
        <taxon>Viridiplantae</taxon>
        <taxon>Streptophyta</taxon>
        <taxon>Embryophyta</taxon>
        <taxon>Tracheophyta</taxon>
        <taxon>Spermatophyta</taxon>
        <taxon>Magnoliopsida</taxon>
        <taxon>eudicotyledons</taxon>
        <taxon>Gunneridae</taxon>
        <taxon>Pentapetalae</taxon>
        <taxon>rosids</taxon>
        <taxon>malvids</taxon>
        <taxon>Brassicales</taxon>
        <taxon>Brassicaceae</taxon>
        <taxon>Arabideae</taxon>
        <taxon>Arabis</taxon>
    </lineage>
</organism>
<name>A0A087FZ24_ARAAL</name>
<protein>
    <submittedName>
        <fullName evidence="1">Uncharacterized protein</fullName>
    </submittedName>
</protein>
<dbReference type="Gramene" id="KFK22876">
    <property type="protein sequence ID" value="KFK22876"/>
    <property type="gene ID" value="AALP_AAs45548U000100"/>
</dbReference>
<keyword evidence="2" id="KW-1185">Reference proteome</keyword>
<dbReference type="Proteomes" id="UP000029120">
    <property type="component" value="Unassembled WGS sequence"/>
</dbReference>
<gene>
    <name evidence="1" type="ORF">AALP_AAs45548U000100</name>
</gene>
<dbReference type="AlphaFoldDB" id="A0A087FZ24"/>
<sequence length="49" mass="5989">MLRQIDDDLEPKKTYEIKEMKKVRTSFNEMTETMKFLHDFSRDFNGDDN</sequence>
<dbReference type="EMBL" id="KL984487">
    <property type="protein sequence ID" value="KFK22876.1"/>
    <property type="molecule type" value="Genomic_DNA"/>
</dbReference>
<reference evidence="2" key="1">
    <citation type="journal article" date="2015" name="Nat. Plants">
        <title>Genome expansion of Arabis alpina linked with retrotransposition and reduced symmetric DNA methylation.</title>
        <authorList>
            <person name="Willing E.M."/>
            <person name="Rawat V."/>
            <person name="Mandakova T."/>
            <person name="Maumus F."/>
            <person name="James G.V."/>
            <person name="Nordstroem K.J."/>
            <person name="Becker C."/>
            <person name="Warthmann N."/>
            <person name="Chica C."/>
            <person name="Szarzynska B."/>
            <person name="Zytnicki M."/>
            <person name="Albani M.C."/>
            <person name="Kiefer C."/>
            <person name="Bergonzi S."/>
            <person name="Castaings L."/>
            <person name="Mateos J.L."/>
            <person name="Berns M.C."/>
            <person name="Bujdoso N."/>
            <person name="Piofczyk T."/>
            <person name="de Lorenzo L."/>
            <person name="Barrero-Sicilia C."/>
            <person name="Mateos I."/>
            <person name="Piednoel M."/>
            <person name="Hagmann J."/>
            <person name="Chen-Min-Tao R."/>
            <person name="Iglesias-Fernandez R."/>
            <person name="Schuster S.C."/>
            <person name="Alonso-Blanco C."/>
            <person name="Roudier F."/>
            <person name="Carbonero P."/>
            <person name="Paz-Ares J."/>
            <person name="Davis S.J."/>
            <person name="Pecinka A."/>
            <person name="Quesneville H."/>
            <person name="Colot V."/>
            <person name="Lysak M.A."/>
            <person name="Weigel D."/>
            <person name="Coupland G."/>
            <person name="Schneeberger K."/>
        </authorList>
    </citation>
    <scope>NUCLEOTIDE SEQUENCE [LARGE SCALE GENOMIC DNA]</scope>
    <source>
        <strain evidence="2">cv. Pajares</strain>
    </source>
</reference>
<proteinExistence type="predicted"/>